<name>A0A2U1L5J7_ARTAN</name>
<dbReference type="AlphaFoldDB" id="A0A2U1L5J7"/>
<accession>A0A2U1L5J7</accession>
<protein>
    <recommendedName>
        <fullName evidence="3">ATPase, F1/V1/A1 complex, alpha/beta subunit, Zinc knuckle CX2CX4HX4C</fullName>
    </recommendedName>
</protein>
<dbReference type="Proteomes" id="UP000245207">
    <property type="component" value="Unassembled WGS sequence"/>
</dbReference>
<dbReference type="STRING" id="35608.A0A2U1L5J7"/>
<dbReference type="PANTHER" id="PTHR31286">
    <property type="entry name" value="GLYCINE-RICH CELL WALL STRUCTURAL PROTEIN 1.8-LIKE"/>
    <property type="match status" value="1"/>
</dbReference>
<proteinExistence type="predicted"/>
<sequence>MTTQICKTGVGKVDYARVLVEFEVAKGFKDKITIKYKNRENEIKGSKVVNVEYSWKPESCSFCSVFGHDTKRCTMRPRTNEEIEELSKQTTTKAADEEGFTEVDNRRGNQRIYGNYNKNQGGYNYNMGRNAGLWKKKNVNAGTRPTTVTNNNNQGKQNDGKTWNLNRKEFEAMKSTANKYAVLDELDDNGNGDMNTLKGKNIVDQYLTIKMKPSNQVTKDWSPEMMQYFNKKWEEYRLQDQLDMNVEEVVENENGRDQGWIANECNGKDTTVLN</sequence>
<reference evidence="1 2" key="1">
    <citation type="journal article" date="2018" name="Mol. Plant">
        <title>The genome of Artemisia annua provides insight into the evolution of Asteraceae family and artemisinin biosynthesis.</title>
        <authorList>
            <person name="Shen Q."/>
            <person name="Zhang L."/>
            <person name="Liao Z."/>
            <person name="Wang S."/>
            <person name="Yan T."/>
            <person name="Shi P."/>
            <person name="Liu M."/>
            <person name="Fu X."/>
            <person name="Pan Q."/>
            <person name="Wang Y."/>
            <person name="Lv Z."/>
            <person name="Lu X."/>
            <person name="Zhang F."/>
            <person name="Jiang W."/>
            <person name="Ma Y."/>
            <person name="Chen M."/>
            <person name="Hao X."/>
            <person name="Li L."/>
            <person name="Tang Y."/>
            <person name="Lv G."/>
            <person name="Zhou Y."/>
            <person name="Sun X."/>
            <person name="Brodelius P.E."/>
            <person name="Rose J.K.C."/>
            <person name="Tang K."/>
        </authorList>
    </citation>
    <scope>NUCLEOTIDE SEQUENCE [LARGE SCALE GENOMIC DNA]</scope>
    <source>
        <strain evidence="2">cv. Huhao1</strain>
        <tissue evidence="1">Leaf</tissue>
    </source>
</reference>
<organism evidence="1 2">
    <name type="scientific">Artemisia annua</name>
    <name type="common">Sweet wormwood</name>
    <dbReference type="NCBI Taxonomy" id="35608"/>
    <lineage>
        <taxon>Eukaryota</taxon>
        <taxon>Viridiplantae</taxon>
        <taxon>Streptophyta</taxon>
        <taxon>Embryophyta</taxon>
        <taxon>Tracheophyta</taxon>
        <taxon>Spermatophyta</taxon>
        <taxon>Magnoliopsida</taxon>
        <taxon>eudicotyledons</taxon>
        <taxon>Gunneridae</taxon>
        <taxon>Pentapetalae</taxon>
        <taxon>asterids</taxon>
        <taxon>campanulids</taxon>
        <taxon>Asterales</taxon>
        <taxon>Asteraceae</taxon>
        <taxon>Asteroideae</taxon>
        <taxon>Anthemideae</taxon>
        <taxon>Artemisiinae</taxon>
        <taxon>Artemisia</taxon>
    </lineage>
</organism>
<gene>
    <name evidence="1" type="ORF">CTI12_AA527870</name>
</gene>
<dbReference type="InterPro" id="IPR040256">
    <property type="entry name" value="At4g02000-like"/>
</dbReference>
<comment type="caution">
    <text evidence="1">The sequence shown here is derived from an EMBL/GenBank/DDBJ whole genome shotgun (WGS) entry which is preliminary data.</text>
</comment>
<dbReference type="PANTHER" id="PTHR31286:SF180">
    <property type="entry name" value="OS10G0362600 PROTEIN"/>
    <property type="match status" value="1"/>
</dbReference>
<evidence type="ECO:0000313" key="2">
    <source>
        <dbReference type="Proteomes" id="UP000245207"/>
    </source>
</evidence>
<evidence type="ECO:0008006" key="3">
    <source>
        <dbReference type="Google" id="ProtNLM"/>
    </source>
</evidence>
<dbReference type="EMBL" id="PKPP01011381">
    <property type="protein sequence ID" value="PWA44249.1"/>
    <property type="molecule type" value="Genomic_DNA"/>
</dbReference>
<keyword evidence="2" id="KW-1185">Reference proteome</keyword>
<evidence type="ECO:0000313" key="1">
    <source>
        <dbReference type="EMBL" id="PWA44249.1"/>
    </source>
</evidence>